<keyword evidence="3" id="KW-1185">Reference proteome</keyword>
<evidence type="ECO:0000313" key="3">
    <source>
        <dbReference type="Proteomes" id="UP000545606"/>
    </source>
</evidence>
<comment type="caution">
    <text evidence="2">The sequence shown here is derived from an EMBL/GenBank/DDBJ whole genome shotgun (WGS) entry which is preliminary data.</text>
</comment>
<evidence type="ECO:0000256" key="1">
    <source>
        <dbReference type="SAM" id="MobiDB-lite"/>
    </source>
</evidence>
<dbReference type="EMBL" id="JACERN010000014">
    <property type="protein sequence ID" value="MBA4707598.1"/>
    <property type="molecule type" value="Genomic_DNA"/>
</dbReference>
<dbReference type="AlphaFoldDB" id="A0A838Y115"/>
<proteinExistence type="predicted"/>
<organism evidence="2 3">
    <name type="scientific">Aquitalea aquatica</name>
    <dbReference type="NCBI Taxonomy" id="3044273"/>
    <lineage>
        <taxon>Bacteria</taxon>
        <taxon>Pseudomonadati</taxon>
        <taxon>Pseudomonadota</taxon>
        <taxon>Betaproteobacteria</taxon>
        <taxon>Neisseriales</taxon>
        <taxon>Chromobacteriaceae</taxon>
        <taxon>Aquitalea</taxon>
    </lineage>
</organism>
<accession>A0A838Y115</accession>
<dbReference type="RefSeq" id="WP_181834867.1">
    <property type="nucleotide sequence ID" value="NZ_JACERN010000014.1"/>
</dbReference>
<gene>
    <name evidence="2" type="ORF">H2Z84_04225</name>
</gene>
<sequence length="112" mass="12555">MSRTINLIVIHCAASPNGKVLGSASKSAAAIIDQWHAQRGSPPADRHSRIGLAHFREYLHSRQLPDRHWLDGLHFYFPFARKMSLHCVWNKRQTPDPAHIPGKSGTGTKLDL</sequence>
<name>A0A838Y115_9NEIS</name>
<feature type="region of interest" description="Disordered" evidence="1">
    <location>
        <begin position="93"/>
        <end position="112"/>
    </location>
</feature>
<dbReference type="Proteomes" id="UP000545606">
    <property type="component" value="Unassembled WGS sequence"/>
</dbReference>
<protein>
    <recommendedName>
        <fullName evidence="4">N-acetylmuramoyl-L-alanine amidase</fullName>
    </recommendedName>
</protein>
<evidence type="ECO:0000313" key="2">
    <source>
        <dbReference type="EMBL" id="MBA4707598.1"/>
    </source>
</evidence>
<reference evidence="2 3" key="1">
    <citation type="submission" date="2020-07" db="EMBL/GenBank/DDBJ databases">
        <title>Draft genome sequence of violacein-producing bacteria and related species.</title>
        <authorList>
            <person name="Wilson H.S."/>
            <person name="De Leon M.E."/>
        </authorList>
    </citation>
    <scope>NUCLEOTIDE SEQUENCE [LARGE SCALE GENOMIC DNA]</scope>
    <source>
        <strain evidence="2 3">HSC-21Su07</strain>
    </source>
</reference>
<evidence type="ECO:0008006" key="4">
    <source>
        <dbReference type="Google" id="ProtNLM"/>
    </source>
</evidence>